<reference evidence="10 11" key="1">
    <citation type="submission" date="2020-01" db="EMBL/GenBank/DDBJ databases">
        <title>Draft genome assembly of Ensifer adhaerens T173.</title>
        <authorList>
            <person name="Craig J.E."/>
            <person name="Stinchcombe J.R."/>
        </authorList>
    </citation>
    <scope>NUCLEOTIDE SEQUENCE [LARGE SCALE GENOMIC DNA]</scope>
    <source>
        <strain evidence="10 11">T173</strain>
    </source>
</reference>
<gene>
    <name evidence="10" type="ORF">GFB56_25015</name>
</gene>
<keyword evidence="2 7" id="KW-0673">Quorum sensing</keyword>
<dbReference type="PANTHER" id="PTHR39322">
    <property type="entry name" value="ACYL-HOMOSERINE-LACTONE SYNTHASE"/>
    <property type="match status" value="1"/>
</dbReference>
<dbReference type="Proteomes" id="UP000744980">
    <property type="component" value="Unassembled WGS sequence"/>
</dbReference>
<dbReference type="PROSITE" id="PS51187">
    <property type="entry name" value="AUTOINDUCER_SYNTH_2"/>
    <property type="match status" value="1"/>
</dbReference>
<keyword evidence="5 7" id="KW-0071">Autoinducer synthesis</keyword>
<dbReference type="InterPro" id="IPR016181">
    <property type="entry name" value="Acyl_CoA_acyltransferase"/>
</dbReference>
<feature type="region of interest" description="Disordered" evidence="9">
    <location>
        <begin position="197"/>
        <end position="224"/>
    </location>
</feature>
<keyword evidence="11" id="KW-1185">Reference proteome</keyword>
<evidence type="ECO:0000256" key="7">
    <source>
        <dbReference type="PROSITE-ProRule" id="PRU00533"/>
    </source>
</evidence>
<keyword evidence="3 8" id="KW-0808">Transferase</keyword>
<dbReference type="EC" id="2.3.1.184" evidence="1 8"/>
<proteinExistence type="inferred from homology"/>
<dbReference type="AlphaFoldDB" id="A0AAW4FRM2"/>
<dbReference type="GO" id="GO:0007165">
    <property type="term" value="P:signal transduction"/>
    <property type="evidence" value="ECO:0007669"/>
    <property type="project" value="TreeGrafter"/>
</dbReference>
<protein>
    <recommendedName>
        <fullName evidence="1 8">Acyl-homoserine-lactone synthase</fullName>
        <ecNumber evidence="1 8">2.3.1.184</ecNumber>
    </recommendedName>
    <alternativeName>
        <fullName evidence="8">Autoinducer synthesis protein</fullName>
    </alternativeName>
</protein>
<dbReference type="GO" id="GO:0061579">
    <property type="term" value="F:N-acyl homoserine lactone synthase activity"/>
    <property type="evidence" value="ECO:0007669"/>
    <property type="project" value="UniProtKB-UniRule"/>
</dbReference>
<evidence type="ECO:0000256" key="4">
    <source>
        <dbReference type="ARBA" id="ARBA00022691"/>
    </source>
</evidence>
<dbReference type="Pfam" id="PF00765">
    <property type="entry name" value="Autoind_synth"/>
    <property type="match status" value="1"/>
</dbReference>
<keyword evidence="4 8" id="KW-0949">S-adenosyl-L-methionine</keyword>
<evidence type="ECO:0000256" key="6">
    <source>
        <dbReference type="ARBA" id="ARBA00048576"/>
    </source>
</evidence>
<sequence>MMNLIDSSNRAMHLETLRSFAELRYEVFVRRLGWVLPAARDGLEEDEYDTSRAVYVTISNSAGHVVAGARLLKTSDASLLNEIFPHLVKDGDLPRSDRIYEITRFAIDHRRERLEGCMDLRNRLLWGIQAAAMHLELDKMVSVTYTHLEPMLRKAGYRFRRLGDIDCIDGIPTVALEHEVSPDILGACRSVLLNGRGRHKAAPPSPLSSQSDQPAASVAQPALV</sequence>
<dbReference type="InterPro" id="IPR001690">
    <property type="entry name" value="Autoind_synthase"/>
</dbReference>
<comment type="caution">
    <text evidence="10">The sequence shown here is derived from an EMBL/GenBank/DDBJ whole genome shotgun (WGS) entry which is preliminary data.</text>
</comment>
<dbReference type="GO" id="GO:0009372">
    <property type="term" value="P:quorum sensing"/>
    <property type="evidence" value="ECO:0007669"/>
    <property type="project" value="UniProtKB-UniRule"/>
</dbReference>
<evidence type="ECO:0000256" key="2">
    <source>
        <dbReference type="ARBA" id="ARBA00022654"/>
    </source>
</evidence>
<comment type="catalytic activity">
    <reaction evidence="6 8">
        <text>a fatty acyl-[ACP] + S-adenosyl-L-methionine = an N-acyl-L-homoserine lactone + S-methyl-5'-thioadenosine + holo-[ACP] + H(+)</text>
        <dbReference type="Rhea" id="RHEA:10096"/>
        <dbReference type="Rhea" id="RHEA-COMP:9685"/>
        <dbReference type="Rhea" id="RHEA-COMP:14125"/>
        <dbReference type="ChEBI" id="CHEBI:15378"/>
        <dbReference type="ChEBI" id="CHEBI:17509"/>
        <dbReference type="ChEBI" id="CHEBI:55474"/>
        <dbReference type="ChEBI" id="CHEBI:59789"/>
        <dbReference type="ChEBI" id="CHEBI:64479"/>
        <dbReference type="ChEBI" id="CHEBI:138651"/>
        <dbReference type="EC" id="2.3.1.184"/>
    </reaction>
</comment>
<evidence type="ECO:0000256" key="3">
    <source>
        <dbReference type="ARBA" id="ARBA00022679"/>
    </source>
</evidence>
<name>A0AAW4FRM2_9HYPH</name>
<dbReference type="PROSITE" id="PS00949">
    <property type="entry name" value="AUTOINDUCER_SYNTH_1"/>
    <property type="match status" value="1"/>
</dbReference>
<dbReference type="InterPro" id="IPR018311">
    <property type="entry name" value="Autoind_synth_CS"/>
</dbReference>
<evidence type="ECO:0000313" key="10">
    <source>
        <dbReference type="EMBL" id="MBM3094017.1"/>
    </source>
</evidence>
<dbReference type="Gene3D" id="3.40.630.30">
    <property type="match status" value="1"/>
</dbReference>
<evidence type="ECO:0000313" key="11">
    <source>
        <dbReference type="Proteomes" id="UP000744980"/>
    </source>
</evidence>
<evidence type="ECO:0000256" key="1">
    <source>
        <dbReference type="ARBA" id="ARBA00012340"/>
    </source>
</evidence>
<evidence type="ECO:0000256" key="5">
    <source>
        <dbReference type="ARBA" id="ARBA00022929"/>
    </source>
</evidence>
<accession>A0AAW4FRM2</accession>
<evidence type="ECO:0000256" key="8">
    <source>
        <dbReference type="RuleBase" id="RU361135"/>
    </source>
</evidence>
<dbReference type="PANTHER" id="PTHR39322:SF1">
    <property type="entry name" value="ISOVALERYL-HOMOSERINE LACTONE SYNTHASE"/>
    <property type="match status" value="1"/>
</dbReference>
<dbReference type="PRINTS" id="PR01549">
    <property type="entry name" value="AUTOINDCRSYN"/>
</dbReference>
<dbReference type="SUPFAM" id="SSF55729">
    <property type="entry name" value="Acyl-CoA N-acyltransferases (Nat)"/>
    <property type="match status" value="1"/>
</dbReference>
<feature type="compositionally biased region" description="Low complexity" evidence="9">
    <location>
        <begin position="207"/>
        <end position="217"/>
    </location>
</feature>
<dbReference type="EMBL" id="WXFA01000021">
    <property type="protein sequence ID" value="MBM3094017.1"/>
    <property type="molecule type" value="Genomic_DNA"/>
</dbReference>
<evidence type="ECO:0000256" key="9">
    <source>
        <dbReference type="SAM" id="MobiDB-lite"/>
    </source>
</evidence>
<organism evidence="10 11">
    <name type="scientific">Ensifer canadensis</name>
    <dbReference type="NCBI Taxonomy" id="555315"/>
    <lineage>
        <taxon>Bacteria</taxon>
        <taxon>Pseudomonadati</taxon>
        <taxon>Pseudomonadota</taxon>
        <taxon>Alphaproteobacteria</taxon>
        <taxon>Hyphomicrobiales</taxon>
        <taxon>Rhizobiaceae</taxon>
        <taxon>Sinorhizobium/Ensifer group</taxon>
        <taxon>Ensifer</taxon>
    </lineage>
</organism>
<comment type="similarity">
    <text evidence="7 8">Belongs to the autoinducer synthase family.</text>
</comment>
<dbReference type="RefSeq" id="WP_203528942.1">
    <property type="nucleotide sequence ID" value="NZ_CP083375.1"/>
</dbReference>